<evidence type="ECO:0000256" key="6">
    <source>
        <dbReference type="ARBA" id="ARBA00059181"/>
    </source>
</evidence>
<dbReference type="InterPro" id="IPR055454">
    <property type="entry name" value="CNOT1-like_NOT1_connector"/>
</dbReference>
<keyword evidence="4" id="KW-0804">Transcription</keyword>
<dbReference type="InterPro" id="IPR007196">
    <property type="entry name" value="CCR4-Not_Not1_C"/>
</dbReference>
<dbReference type="GO" id="GO:0005634">
    <property type="term" value="C:nucleus"/>
    <property type="evidence" value="ECO:0007669"/>
    <property type="project" value="UniProtKB-SubCell"/>
</dbReference>
<dbReference type="Pfam" id="PF16415">
    <property type="entry name" value="CNOT1_CAF1_bind"/>
    <property type="match status" value="1"/>
</dbReference>
<evidence type="ECO:0000256" key="2">
    <source>
        <dbReference type="ARBA" id="ARBA00022491"/>
    </source>
</evidence>
<evidence type="ECO:0000256" key="8">
    <source>
        <dbReference type="SAM" id="MobiDB-lite"/>
    </source>
</evidence>
<dbReference type="OrthoDB" id="1933107at2759"/>
<dbReference type="Pfam" id="PF16419">
    <property type="entry name" value="CNOT1_HEAT_N"/>
    <property type="match status" value="1"/>
</dbReference>
<dbReference type="Pfam" id="PF12842">
    <property type="entry name" value="DUF3819"/>
    <property type="match status" value="1"/>
</dbReference>
<dbReference type="HOGENOM" id="CLU_000286_3_1_1"/>
<evidence type="ECO:0000256" key="3">
    <source>
        <dbReference type="ARBA" id="ARBA00023015"/>
    </source>
</evidence>
<dbReference type="InParanoid" id="G0VEQ9"/>
<keyword evidence="5" id="KW-0539">Nucleus</keyword>
<feature type="region of interest" description="Disordered" evidence="8">
    <location>
        <begin position="1310"/>
        <end position="1341"/>
    </location>
</feature>
<evidence type="ECO:0000259" key="10">
    <source>
        <dbReference type="Pfam" id="PF12842"/>
    </source>
</evidence>
<dbReference type="GO" id="GO:0000749">
    <property type="term" value="P:response to pheromone triggering conjugation with cellular fusion"/>
    <property type="evidence" value="ECO:0007669"/>
    <property type="project" value="EnsemblFungi"/>
</dbReference>
<dbReference type="KEGG" id="ncs:NCAS_0D04690"/>
<dbReference type="Pfam" id="PF25097">
    <property type="entry name" value="ARM_Cnot1"/>
    <property type="match status" value="1"/>
</dbReference>
<dbReference type="FunCoup" id="G0VEQ9">
    <property type="interactions" value="1334"/>
</dbReference>
<evidence type="ECO:0000259" key="14">
    <source>
        <dbReference type="Pfam" id="PF16419"/>
    </source>
</evidence>
<comment type="function">
    <text evidence="6">Acts as a component of the CCR4-NOT core complex, which in the nucleus seems to be a general transcription factor, and in the cytoplasm the major mRNA deadenylase involved in mRNA turnover. The NOT protein subcomplex negatively regulates the basal and activated transcription of many genes. Preferentially affects TC-type TATA element-dependent transcription. Could directly or indirectly inhibit component(s) of the general transcription machinery.</text>
</comment>
<feature type="domain" description="CCR4-Not complex component Not1 C-terminal" evidence="9">
    <location>
        <begin position="1702"/>
        <end position="2068"/>
    </location>
</feature>
<dbReference type="GO" id="GO:0060090">
    <property type="term" value="F:molecular adaptor activity"/>
    <property type="evidence" value="ECO:0007669"/>
    <property type="project" value="TreeGrafter"/>
</dbReference>
<sequence>MQSASNSSKQSKETVQIVISQISLLITSLTEANFLSTEKEIHFLLDKSSIQTYTKFWSKLLLLCASDIKELQHLSTEKNLQHRLLRNFFEDLILKDRGVLQILNAEIFNNIEFQEESGLHLQDIKNLFKNSKSEKELKIIESIDPTSILANIEKSKKTKMNNHTFLQNFLLQSSLDSLESNLKDLLYSLTGETLNDTLALLLSELLSPGSQQLQQNSVDSWFTPSSIDSATNVGNEISKALGDLTNDVVNWNRVFNLMSTKYFLKTAVKPTLASLSSFFSSLHKGSLLDQFFSCDSHISFKLELVIQLHKWSPQNGCFDLLQVKDTKKVSDIIPNSKNSLVYLMSIATLDLEIFLLREDLVNNPLLQYFQECFFEDFNSVPEYLAFAMVNNMKHFTLLIENKNILEEIIVTLLVQVFETSPSALNQLIKQLPNPEKIVDVGRIIIVKNNAPIADFLKILSEEDKLDLFLNKLPFEEAFNILPIARRFKWDGFEQYLKDKLDSNNVQILLNMLDGQAKLAENNTPLISPNIFDLEMIFISLNILNTFPLTKEQTEMFEKTEFSLIIAFPRLINIGYGHDDVIRANGELVPIAPDIEKEMQSYLQRMYSGELAIKNVVNVLTKLRDSEVPRDQDIFASITHAVIAESSFFKDYPLEALATTSVLFGSMIQYELVRGFVLDVALRIILNFAAEGPESKMFKFAVQAIFTFRARLNEFPQYCQDLLQKVPGIQAQADIYQAVLAASVQADTSTTSDREKPKQVELIRLKYFSIDEVPPTIPQENPPKDVVEKILFIVNNITMDNFETKISDLRQALLPNYFSWFSTYLVVQRAKTEPNYHKLYSRVMTGIGSEILHDYMLNVTLKQLYALLAIKDVQMVDKKHLKNLAAWLGNITLAIDRPIRHRQVAMREMLLDSYQTQRLEVVVPFVCKVLQQAADSKIFRPPNPWTVGILRVLLELNEKANWKLSLTFEVEVLMKDFNLKMKDIKPTNILNTPEITEKISGSVGNLTLEQQQIEHQRQGMLLQQHQQQMMILQQRQQRMVSGAISEQVPFAGEAATVNENPFANLLGQTIFVTHPDLKEAFQKALRMAVREILIPSVEKASSIAVTTASRIVMKDFATEADEMKLKAAAITMVGHLGQSLVRATCIDSLKESIRSATQALLPNMGNIPQITGEELDMAINDNISIALRILEKATMDKSIQDIGEVLVQPITIRRYHNERRSDQPFIEPNTNPYALSLPDPLGLKSTGVTAQQFKIYEDFGKFILPHEVQGIPHQQAMHQQLQQRQQQVLNAQMNQNQQNMVSQPQQAGINMQNQLQQQQPNIQKQAAMPHPQPQGATVPGSLPSNIAQVELEQSHRRLVTLMDALVSLMKEHAGKETLDNLAEQNQIRTIIYQILTFIAKNQQRDQLALKVSQAVVNSLFGASDDVLCREVLSTLLEKLCSLSLVARKDVIWWLVYALDSRKFNVPVIKSLLSVNLIDVSELDTVLVTAMENKMENATKFAIDLIKDTVLSDEPILMRMDFVKSLEFLSSLDEEDVKNFFSEYESMKILPTSKNIETTSTERYYLVFTEWVRLLQRVTSDDKIIFVFIKQLMDKGVLSDSDNFIGFVKAALELSVYSFKESDPTGEVFTAIDALSKLLIKLFILQDFAGYSRQEYLNTVFSIILLVFSNDHEEDEATFNERPYFRLLSNFLCEWATLRGHNFIKVADQKTRKELLSFDAEFYNIFASYLHSFQPFAFPGFSFAWISLLSHRMFLPVMLRLPQKAGWEKLMLLLIDLLKFLNQYTIKGKISDAVSVVYKGTLRIFLGISNDVPQFLIENHYELMNNLPISYFQLKNVILSAIPLKMLVPNPFDSDLALENITECQNPPVVFYDPVSDIQALKKPVDNYLRIPSNSLLRTIINGLYLTEYDIKGGVGFDMLTTNNKLIRAIVLHVAVEAGLENGRTSSNAVFNTKSSYYQLLFDLIHDGTIELKFQVIQVMIEQLRYPNIHTRWFIYVLRDMFVTEAWEEQRTEVQEIILRSLLERVIVHNPHTWGVSVLFTQLLNSDEVNLLELDFINNIPEIKHMFVQLTKHTNKLTDKSPETNTASPKPIPN</sequence>
<dbReference type="Pfam" id="PF16417">
    <property type="entry name" value="CNOT1_TTP_bind"/>
    <property type="match status" value="1"/>
</dbReference>
<dbReference type="GO" id="GO:0000932">
    <property type="term" value="C:P-body"/>
    <property type="evidence" value="ECO:0007669"/>
    <property type="project" value="TreeGrafter"/>
</dbReference>
<evidence type="ECO:0000256" key="7">
    <source>
        <dbReference type="ARBA" id="ARBA00074459"/>
    </source>
</evidence>
<dbReference type="EMBL" id="HE576755">
    <property type="protein sequence ID" value="CCC70050.1"/>
    <property type="molecule type" value="Genomic_DNA"/>
</dbReference>
<feature type="domain" description="CCR4-NOT transcription complex subunit 1 HEAT repeat" evidence="13">
    <location>
        <begin position="406"/>
        <end position="543"/>
    </location>
</feature>
<feature type="domain" description="CCR4-NOT transcription complex subunit 1-like NOT1 connector" evidence="15">
    <location>
        <begin position="1381"/>
        <end position="1531"/>
    </location>
</feature>
<keyword evidence="17" id="KW-1185">Reference proteome</keyword>
<dbReference type="GO" id="GO:0010607">
    <property type="term" value="P:negative regulation of cytoplasmic mRNA processing body assembly"/>
    <property type="evidence" value="ECO:0007669"/>
    <property type="project" value="EnsemblFungi"/>
</dbReference>
<organism evidence="16 17">
    <name type="scientific">Naumovozyma castellii</name>
    <name type="common">Yeast</name>
    <name type="synonym">Saccharomyces castellii</name>
    <dbReference type="NCBI Taxonomy" id="27288"/>
    <lineage>
        <taxon>Eukaryota</taxon>
        <taxon>Fungi</taxon>
        <taxon>Dikarya</taxon>
        <taxon>Ascomycota</taxon>
        <taxon>Saccharomycotina</taxon>
        <taxon>Saccharomycetes</taxon>
        <taxon>Saccharomycetales</taxon>
        <taxon>Saccharomycetaceae</taxon>
        <taxon>Naumovozyma</taxon>
    </lineage>
</organism>
<dbReference type="Gene3D" id="1.25.40.840">
    <property type="entry name" value="CCR4-NOT transcription complex subunit 1 TTP binding domain"/>
    <property type="match status" value="1"/>
</dbReference>
<dbReference type="InterPro" id="IPR032191">
    <property type="entry name" value="CNOT1_CAF1_bind"/>
</dbReference>
<name>G0VEQ9_NAUCA</name>
<dbReference type="GO" id="GO:0001671">
    <property type="term" value="F:ATPase activator activity"/>
    <property type="evidence" value="ECO:0007669"/>
    <property type="project" value="EnsemblFungi"/>
</dbReference>
<feature type="domain" description="CCR4-NOT transcription complex subunit 1 HEAT repeat 1" evidence="14">
    <location>
        <begin position="166"/>
        <end position="389"/>
    </location>
</feature>
<reference evidence="16 17" key="1">
    <citation type="journal article" date="2011" name="Proc. Natl. Acad. Sci. U.S.A.">
        <title>Evolutionary erosion of yeast sex chromosomes by mating-type switching accidents.</title>
        <authorList>
            <person name="Gordon J.L."/>
            <person name="Armisen D."/>
            <person name="Proux-Wera E."/>
            <person name="Oheigeartaigh S.S."/>
            <person name="Byrne K.P."/>
            <person name="Wolfe K.H."/>
        </authorList>
    </citation>
    <scope>NUCLEOTIDE SEQUENCE [LARGE SCALE GENOMIC DNA]</scope>
    <source>
        <strain evidence="17">ATCC 76901 / BCRC 22586 / CBS 4309 / NBRC 1992 / NRRL Y-12630</strain>
    </source>
</reference>
<keyword evidence="3" id="KW-0805">Transcription regulation</keyword>
<evidence type="ECO:0000313" key="17">
    <source>
        <dbReference type="Proteomes" id="UP000001640"/>
    </source>
</evidence>
<dbReference type="STRING" id="1064592.G0VEQ9"/>
<dbReference type="GO" id="GO:0017148">
    <property type="term" value="P:negative regulation of translation"/>
    <property type="evidence" value="ECO:0007669"/>
    <property type="project" value="InterPro"/>
</dbReference>
<proteinExistence type="predicted"/>
<dbReference type="GO" id="GO:0006368">
    <property type="term" value="P:transcription elongation by RNA polymerase II"/>
    <property type="evidence" value="ECO:0007669"/>
    <property type="project" value="EnsemblFungi"/>
</dbReference>
<evidence type="ECO:0000259" key="9">
    <source>
        <dbReference type="Pfam" id="PF04054"/>
    </source>
</evidence>
<dbReference type="InterPro" id="IPR040398">
    <property type="entry name" value="Not1"/>
</dbReference>
<feature type="domain" description="CCR4-NOT transcription complex subunit 1 CAF1-binding" evidence="11">
    <location>
        <begin position="778"/>
        <end position="997"/>
    </location>
</feature>
<dbReference type="Proteomes" id="UP000001640">
    <property type="component" value="Chromosome 4"/>
</dbReference>
<evidence type="ECO:0000259" key="13">
    <source>
        <dbReference type="Pfam" id="PF16418"/>
    </source>
</evidence>
<feature type="domain" description="CCR4-NOT transcription complex subunit 1" evidence="10">
    <location>
        <begin position="1074"/>
        <end position="1216"/>
    </location>
</feature>
<dbReference type="Gene3D" id="1.25.40.180">
    <property type="match status" value="1"/>
</dbReference>
<dbReference type="InterPro" id="IPR032195">
    <property type="entry name" value="CNOT1_HEAT_N"/>
</dbReference>
<dbReference type="InterPro" id="IPR024557">
    <property type="entry name" value="CNOT1_dom_4"/>
</dbReference>
<dbReference type="CDD" id="cd20710">
    <property type="entry name" value="NOT1_connector"/>
    <property type="match status" value="1"/>
</dbReference>
<dbReference type="GO" id="GO:0007124">
    <property type="term" value="P:pseudohyphal growth"/>
    <property type="evidence" value="ECO:0007669"/>
    <property type="project" value="EnsemblFungi"/>
</dbReference>
<dbReference type="RefSeq" id="XP_003676411.1">
    <property type="nucleotide sequence ID" value="XM_003676363.1"/>
</dbReference>
<gene>
    <name evidence="16" type="primary">NCAS0D04690</name>
    <name evidence="16" type="ordered locus">NCAS_0D04690</name>
</gene>
<dbReference type="InterPro" id="IPR038535">
    <property type="entry name" value="CNOT1_TTP_bind_sf"/>
</dbReference>
<protein>
    <recommendedName>
        <fullName evidence="7">General negative regulator of transcription subunit 1</fullName>
    </recommendedName>
</protein>
<dbReference type="FunFam" id="1.25.40.180:FF:000012">
    <property type="entry name" value="Ccr4-Not transcription complex subunit"/>
    <property type="match status" value="1"/>
</dbReference>
<dbReference type="GO" id="GO:0030015">
    <property type="term" value="C:CCR4-NOT core complex"/>
    <property type="evidence" value="ECO:0007669"/>
    <property type="project" value="EnsemblFungi"/>
</dbReference>
<evidence type="ECO:0000256" key="1">
    <source>
        <dbReference type="ARBA" id="ARBA00004123"/>
    </source>
</evidence>
<feature type="domain" description="CCR4-NOT transcription complex subunit 1 TTP binding" evidence="12">
    <location>
        <begin position="590"/>
        <end position="739"/>
    </location>
</feature>
<comment type="subcellular location">
    <subcellularLocation>
        <location evidence="1">Nucleus</location>
    </subcellularLocation>
</comment>
<evidence type="ECO:0000259" key="12">
    <source>
        <dbReference type="Pfam" id="PF16417"/>
    </source>
</evidence>
<dbReference type="InterPro" id="IPR032194">
    <property type="entry name" value="CNOT1_HEAT"/>
</dbReference>
<evidence type="ECO:0000256" key="4">
    <source>
        <dbReference type="ARBA" id="ARBA00023163"/>
    </source>
</evidence>
<dbReference type="Pfam" id="PF16418">
    <property type="entry name" value="CNOT1_HEAT"/>
    <property type="match status" value="1"/>
</dbReference>
<dbReference type="Pfam" id="PF04054">
    <property type="entry name" value="Not1"/>
    <property type="match status" value="1"/>
</dbReference>
<dbReference type="Gene3D" id="1.25.40.800">
    <property type="match status" value="1"/>
</dbReference>
<dbReference type="PANTHER" id="PTHR13162:SF8">
    <property type="entry name" value="CCR4-NOT TRANSCRIPTION COMPLEX SUBUNIT 1"/>
    <property type="match status" value="1"/>
</dbReference>
<reference key="2">
    <citation type="submission" date="2011-08" db="EMBL/GenBank/DDBJ databases">
        <title>Genome sequence of Naumovozyma castellii.</title>
        <authorList>
            <person name="Gordon J.L."/>
            <person name="Armisen D."/>
            <person name="Proux-Wera E."/>
            <person name="OhEigeartaigh S.S."/>
            <person name="Byrne K.P."/>
            <person name="Wolfe K.H."/>
        </authorList>
    </citation>
    <scope>NUCLEOTIDE SEQUENCE</scope>
    <source>
        <strain>Type strain:CBS 4309</strain>
    </source>
</reference>
<dbReference type="InterPro" id="IPR032193">
    <property type="entry name" value="CNOT1_TTP_bind"/>
</dbReference>
<dbReference type="Gene3D" id="1.25.40.790">
    <property type="match status" value="1"/>
</dbReference>
<dbReference type="eggNOG" id="KOG1831">
    <property type="taxonomic scope" value="Eukaryota"/>
</dbReference>
<evidence type="ECO:0000259" key="15">
    <source>
        <dbReference type="Pfam" id="PF25097"/>
    </source>
</evidence>
<dbReference type="GO" id="GO:0000289">
    <property type="term" value="P:nuclear-transcribed mRNA poly(A) tail shortening"/>
    <property type="evidence" value="ECO:0007669"/>
    <property type="project" value="EnsemblFungi"/>
</dbReference>
<evidence type="ECO:0000259" key="11">
    <source>
        <dbReference type="Pfam" id="PF16415"/>
    </source>
</evidence>
<keyword evidence="2" id="KW-0678">Repressor</keyword>
<evidence type="ECO:0000256" key="5">
    <source>
        <dbReference type="ARBA" id="ARBA00023242"/>
    </source>
</evidence>
<dbReference type="PANTHER" id="PTHR13162">
    <property type="entry name" value="CCR4-NOT TRANSCRIPTION COMPLEX"/>
    <property type="match status" value="1"/>
</dbReference>
<evidence type="ECO:0000313" key="16">
    <source>
        <dbReference type="EMBL" id="CCC70050.1"/>
    </source>
</evidence>
<accession>G0VEQ9</accession>
<dbReference type="GO" id="GO:0051726">
    <property type="term" value="P:regulation of cell cycle"/>
    <property type="evidence" value="ECO:0007669"/>
    <property type="project" value="EnsemblFungi"/>
</dbReference>
<dbReference type="GeneID" id="96903656"/>
<dbReference type="OMA" id="IDEYHCY"/>
<feature type="compositionally biased region" description="Low complexity" evidence="8">
    <location>
        <begin position="1310"/>
        <end position="1326"/>
    </location>
</feature>
<dbReference type="GO" id="GO:0032968">
    <property type="term" value="P:positive regulation of transcription elongation by RNA polymerase II"/>
    <property type="evidence" value="ECO:0007669"/>
    <property type="project" value="EnsemblFungi"/>
</dbReference>